<evidence type="ECO:0000259" key="2">
    <source>
        <dbReference type="PROSITE" id="PS50021"/>
    </source>
</evidence>
<reference evidence="3" key="1">
    <citation type="submission" date="2021-01" db="EMBL/GenBank/DDBJ databases">
        <authorList>
            <person name="Zahm M."/>
            <person name="Roques C."/>
            <person name="Cabau C."/>
            <person name="Klopp C."/>
            <person name="Donnadieu C."/>
            <person name="Jouanno E."/>
            <person name="Lampietro C."/>
            <person name="Louis A."/>
            <person name="Herpin A."/>
            <person name="Echchiki A."/>
            <person name="Berthelot C."/>
            <person name="Parey E."/>
            <person name="Roest-Crollius H."/>
            <person name="Braasch I."/>
            <person name="Postlethwait J."/>
            <person name="Bobe J."/>
            <person name="Montfort J."/>
            <person name="Bouchez O."/>
            <person name="Begum T."/>
            <person name="Mejri S."/>
            <person name="Adams A."/>
            <person name="Chen W.-J."/>
            <person name="Guiguen Y."/>
        </authorList>
    </citation>
    <scope>NUCLEOTIDE SEQUENCE</scope>
    <source>
        <strain evidence="3">YG-15Mar2019-1</strain>
        <tissue evidence="3">Brain</tissue>
    </source>
</reference>
<organism evidence="3 4">
    <name type="scientific">Megalops atlanticus</name>
    <name type="common">Tarpon</name>
    <name type="synonym">Clupea gigantea</name>
    <dbReference type="NCBI Taxonomy" id="7932"/>
    <lineage>
        <taxon>Eukaryota</taxon>
        <taxon>Metazoa</taxon>
        <taxon>Chordata</taxon>
        <taxon>Craniata</taxon>
        <taxon>Vertebrata</taxon>
        <taxon>Euteleostomi</taxon>
        <taxon>Actinopterygii</taxon>
        <taxon>Neopterygii</taxon>
        <taxon>Teleostei</taxon>
        <taxon>Elopiformes</taxon>
        <taxon>Megalopidae</taxon>
        <taxon>Megalops</taxon>
    </lineage>
</organism>
<evidence type="ECO:0000256" key="1">
    <source>
        <dbReference type="SAM" id="MobiDB-lite"/>
    </source>
</evidence>
<dbReference type="EMBL" id="JAFDVH010000025">
    <property type="protein sequence ID" value="KAG7454673.1"/>
    <property type="molecule type" value="Genomic_DNA"/>
</dbReference>
<feature type="region of interest" description="Disordered" evidence="1">
    <location>
        <begin position="71"/>
        <end position="200"/>
    </location>
</feature>
<dbReference type="PANTHER" id="PTHR12784">
    <property type="entry name" value="STEERIN"/>
    <property type="match status" value="1"/>
</dbReference>
<dbReference type="GO" id="GO:0022008">
    <property type="term" value="P:neurogenesis"/>
    <property type="evidence" value="ECO:0007669"/>
    <property type="project" value="InterPro"/>
</dbReference>
<comment type="caution">
    <text evidence="3">The sequence shown here is derived from an EMBL/GenBank/DDBJ whole genome shotgun (WGS) entry which is preliminary data.</text>
</comment>
<dbReference type="InterPro" id="IPR036872">
    <property type="entry name" value="CH_dom_sf"/>
</dbReference>
<protein>
    <recommendedName>
        <fullName evidence="2">Calponin-homology (CH) domain-containing protein</fullName>
    </recommendedName>
</protein>
<dbReference type="InterPro" id="IPR039041">
    <property type="entry name" value="Nav/unc-53"/>
</dbReference>
<evidence type="ECO:0000313" key="4">
    <source>
        <dbReference type="Proteomes" id="UP001046870"/>
    </source>
</evidence>
<feature type="non-terminal residue" evidence="3">
    <location>
        <position position="1"/>
    </location>
</feature>
<gene>
    <name evidence="3" type="ORF">MATL_G00262280</name>
</gene>
<keyword evidence="4" id="KW-1185">Reference proteome</keyword>
<dbReference type="OrthoDB" id="2161974at2759"/>
<dbReference type="PANTHER" id="PTHR12784:SF18">
    <property type="entry name" value="NEURON NAVIGATOR 3"/>
    <property type="match status" value="1"/>
</dbReference>
<dbReference type="SUPFAM" id="SSF47576">
    <property type="entry name" value="Calponin-homology domain, CH-domain"/>
    <property type="match status" value="1"/>
</dbReference>
<sequence>MIENVDACLSFLEARGVNVQGLSAEEIRNGNLKTILGLFFSLSRYKQQQQQQQQYYQSLVELQQQVTHQATGAAPASQHKTQDMQSSLTARYASPTGHSGIATGQKKNTRLPGPSRVSAAGSGASKVQGASNLNRRSQSFNSMDKSKPLQYASGNDREAVKGIPQPGSMNGSTPPPSNPAGQQLASAIPSPTAGKSWRSK</sequence>
<dbReference type="Gene3D" id="1.10.418.10">
    <property type="entry name" value="Calponin-like domain"/>
    <property type="match status" value="1"/>
</dbReference>
<proteinExistence type="predicted"/>
<feature type="compositionally biased region" description="Polar residues" evidence="1">
    <location>
        <begin position="128"/>
        <end position="143"/>
    </location>
</feature>
<dbReference type="AlphaFoldDB" id="A0A9D3PBD9"/>
<dbReference type="InterPro" id="IPR001715">
    <property type="entry name" value="CH_dom"/>
</dbReference>
<feature type="domain" description="Calponin-homology (CH)" evidence="2">
    <location>
        <begin position="1"/>
        <end position="47"/>
    </location>
</feature>
<accession>A0A9D3PBD9</accession>
<dbReference type="Proteomes" id="UP001046870">
    <property type="component" value="Chromosome 25"/>
</dbReference>
<name>A0A9D3PBD9_MEGAT</name>
<evidence type="ECO:0000313" key="3">
    <source>
        <dbReference type="EMBL" id="KAG7454673.1"/>
    </source>
</evidence>
<dbReference type="PROSITE" id="PS50021">
    <property type="entry name" value="CH"/>
    <property type="match status" value="1"/>
</dbReference>